<protein>
    <recommendedName>
        <fullName evidence="5">NAD(P)-binding protein</fullName>
    </recommendedName>
</protein>
<dbReference type="Gene3D" id="3.40.50.720">
    <property type="entry name" value="NAD(P)-binding Rossmann-like Domain"/>
    <property type="match status" value="1"/>
</dbReference>
<sequence>MATVLKTIVATGCSSGLGFEAIKQLLTKNPPLSPPVSISTAVLGVRDTATTAAAFAAEGVSPAPKLFPLELNDLSAVKRFAAEALDTLGTTPLDYLFLNAATAYTVDKKSKYGDWCEQYIVNHLSQHYLMHLLREKLVASKTRIVFVSSGAIRMISDPSLLESQLKGIPGDTFVENPYPHSKFIQLLNAHYWRRTLSSTGCTVVAVSPGMVPATGLTRGANFSMPANAPDARSVPVGATSMLQALVRSDFPEDTDRIFLTSWGEWWDTEVIGKTLDRELQDKWSPSKEQIEAEFKV</sequence>
<organism evidence="3 4">
    <name type="scientific">Mycena chlorophos</name>
    <name type="common">Agaric fungus</name>
    <name type="synonym">Agaricus chlorophos</name>
    <dbReference type="NCBI Taxonomy" id="658473"/>
    <lineage>
        <taxon>Eukaryota</taxon>
        <taxon>Fungi</taxon>
        <taxon>Dikarya</taxon>
        <taxon>Basidiomycota</taxon>
        <taxon>Agaricomycotina</taxon>
        <taxon>Agaricomycetes</taxon>
        <taxon>Agaricomycetidae</taxon>
        <taxon>Agaricales</taxon>
        <taxon>Marasmiineae</taxon>
        <taxon>Mycenaceae</taxon>
        <taxon>Mycena</taxon>
    </lineage>
</organism>
<evidence type="ECO:0000313" key="3">
    <source>
        <dbReference type="EMBL" id="GAT54190.1"/>
    </source>
</evidence>
<dbReference type="Proteomes" id="UP000815677">
    <property type="component" value="Unassembled WGS sequence"/>
</dbReference>
<dbReference type="EMBL" id="DF848542">
    <property type="protein sequence ID" value="GAT54190.1"/>
    <property type="molecule type" value="Genomic_DNA"/>
</dbReference>
<dbReference type="InterPro" id="IPR002347">
    <property type="entry name" value="SDR_fam"/>
</dbReference>
<evidence type="ECO:0000313" key="4">
    <source>
        <dbReference type="Proteomes" id="UP000815677"/>
    </source>
</evidence>
<keyword evidence="2" id="KW-0560">Oxidoreductase</keyword>
<dbReference type="InterPro" id="IPR036291">
    <property type="entry name" value="NAD(P)-bd_dom_sf"/>
</dbReference>
<gene>
    <name evidence="3" type="ORF">MCHLO_11065</name>
</gene>
<dbReference type="Pfam" id="PF00106">
    <property type="entry name" value="adh_short"/>
    <property type="match status" value="1"/>
</dbReference>
<comment type="similarity">
    <text evidence="1">Belongs to the short-chain dehydrogenases/reductases (SDR) family.</text>
</comment>
<evidence type="ECO:0000256" key="2">
    <source>
        <dbReference type="ARBA" id="ARBA00023002"/>
    </source>
</evidence>
<dbReference type="SUPFAM" id="SSF51735">
    <property type="entry name" value="NAD(P)-binding Rossmann-fold domains"/>
    <property type="match status" value="1"/>
</dbReference>
<accession>A0ABQ0LT03</accession>
<proteinExistence type="inferred from homology"/>
<dbReference type="PANTHER" id="PTHR24320">
    <property type="entry name" value="RETINOL DEHYDROGENASE"/>
    <property type="match status" value="1"/>
</dbReference>
<keyword evidence="4" id="KW-1185">Reference proteome</keyword>
<reference evidence="3" key="1">
    <citation type="submission" date="2014-09" db="EMBL/GenBank/DDBJ databases">
        <title>Genome sequence of the luminous mushroom Mycena chlorophos for searching fungal bioluminescence genes.</title>
        <authorList>
            <person name="Tanaka Y."/>
            <person name="Kasuga D."/>
            <person name="Oba Y."/>
            <person name="Hase S."/>
            <person name="Sato K."/>
            <person name="Oba Y."/>
            <person name="Sakakibara Y."/>
        </authorList>
    </citation>
    <scope>NUCLEOTIDE SEQUENCE</scope>
</reference>
<evidence type="ECO:0008006" key="5">
    <source>
        <dbReference type="Google" id="ProtNLM"/>
    </source>
</evidence>
<evidence type="ECO:0000256" key="1">
    <source>
        <dbReference type="ARBA" id="ARBA00006484"/>
    </source>
</evidence>
<dbReference type="PANTHER" id="PTHR24320:SF148">
    <property type="entry name" value="NAD(P)-BINDING ROSSMANN-FOLD SUPERFAMILY PROTEIN"/>
    <property type="match status" value="1"/>
</dbReference>
<name>A0ABQ0LT03_MYCCL</name>